<protein>
    <submittedName>
        <fullName evidence="2">Uncharacterized protein</fullName>
    </submittedName>
</protein>
<dbReference type="Proteomes" id="UP000472727">
    <property type="component" value="Unassembled WGS sequence"/>
</dbReference>
<organism evidence="2 3">
    <name type="scientific">Orbilia oligospora</name>
    <name type="common">Nematode-trapping fungus</name>
    <name type="synonym">Arthrobotrys oligospora</name>
    <dbReference type="NCBI Taxonomy" id="2813651"/>
    <lineage>
        <taxon>Eukaryota</taxon>
        <taxon>Fungi</taxon>
        <taxon>Dikarya</taxon>
        <taxon>Ascomycota</taxon>
        <taxon>Pezizomycotina</taxon>
        <taxon>Orbiliomycetes</taxon>
        <taxon>Orbiliales</taxon>
        <taxon>Orbiliaceae</taxon>
        <taxon>Orbilia</taxon>
    </lineage>
</organism>
<dbReference type="EMBL" id="WIWS01000005">
    <property type="protein sequence ID" value="KAF3228018.1"/>
    <property type="molecule type" value="Genomic_DNA"/>
</dbReference>
<reference evidence="2 3" key="1">
    <citation type="submission" date="2019-06" db="EMBL/GenBank/DDBJ databases">
        <authorList>
            <person name="Palmer J.M."/>
        </authorList>
    </citation>
    <scope>NUCLEOTIDE SEQUENCE [LARGE SCALE GENOMIC DNA]</scope>
    <source>
        <strain evidence="2 3">TWF106</strain>
    </source>
</reference>
<accession>A0A7C8V997</accession>
<evidence type="ECO:0000256" key="1">
    <source>
        <dbReference type="SAM" id="MobiDB-lite"/>
    </source>
</evidence>
<gene>
    <name evidence="2" type="ORF">TWF106_008422</name>
</gene>
<name>A0A7C8V997_ORBOL</name>
<proteinExistence type="predicted"/>
<comment type="caution">
    <text evidence="2">The sequence shown here is derived from an EMBL/GenBank/DDBJ whole genome shotgun (WGS) entry which is preliminary data.</text>
</comment>
<evidence type="ECO:0000313" key="3">
    <source>
        <dbReference type="Proteomes" id="UP000472727"/>
    </source>
</evidence>
<feature type="region of interest" description="Disordered" evidence="1">
    <location>
        <begin position="1"/>
        <end position="26"/>
    </location>
</feature>
<sequence length="338" mass="37071">MGPSTVGNQGHSQTGSSETRKPSGQSKNFSAMTLLKIIGLLFCIPISYVPDADIDGVDELLNRPAESAETAPDPPEQEIFEITVRVVDHKNARAILKGATEEKSVKFLSRFAIFNAQSPLADVVLQAAYSKKVGIHVDAIFLGRGIVVGGSKAVTWKLARTMSEIENYLATPNDFNNTVLMVGHTLDKKQCKMRGWRFASAGLCYPGFSLSYQERGTTDLEHAKGIKLGDRLSKQFQVGHLFSMELGGPANTSQPHEAAKIPVDHKAPLPERFEEALKFRSIFVPKKEAPVRPESRDADGPISVDNYNFTGTYHESGNGFIYTPSDEDRRMLGWGRGS</sequence>
<dbReference type="AlphaFoldDB" id="A0A7C8V997"/>
<evidence type="ECO:0000313" key="2">
    <source>
        <dbReference type="EMBL" id="KAF3228018.1"/>
    </source>
</evidence>